<dbReference type="PANTHER" id="PTHR46865">
    <property type="entry name" value="OXIDOREDUCTASE-RELATED"/>
    <property type="match status" value="1"/>
</dbReference>
<dbReference type="GO" id="GO:0004497">
    <property type="term" value="F:monooxygenase activity"/>
    <property type="evidence" value="ECO:0007669"/>
    <property type="project" value="UniProtKB-KW"/>
</dbReference>
<dbReference type="AlphaFoldDB" id="A0A975QLE7"/>
<gene>
    <name evidence="2" type="ORF">KGD82_07195</name>
</gene>
<dbReference type="Gene3D" id="3.50.50.60">
    <property type="entry name" value="FAD/NAD(P)-binding domain"/>
    <property type="match status" value="1"/>
</dbReference>
<name>A0A975QLE7_9ACTN</name>
<feature type="domain" description="FAD-binding" evidence="1">
    <location>
        <begin position="8"/>
        <end position="313"/>
    </location>
</feature>
<keyword evidence="2" id="KW-0503">Monooxygenase</keyword>
<dbReference type="Gene3D" id="3.30.9.10">
    <property type="entry name" value="D-Amino Acid Oxidase, subunit A, domain 2"/>
    <property type="match status" value="1"/>
</dbReference>
<dbReference type="EMBL" id="CP074402">
    <property type="protein sequence ID" value="QVJ02359.1"/>
    <property type="molecule type" value="Genomic_DNA"/>
</dbReference>
<dbReference type="SUPFAM" id="SSF51905">
    <property type="entry name" value="FAD/NAD(P)-binding domain"/>
    <property type="match status" value="1"/>
</dbReference>
<organism evidence="2 3">
    <name type="scientific">Nocardiopsis eucommiae</name>
    <dbReference type="NCBI Taxonomy" id="2831970"/>
    <lineage>
        <taxon>Bacteria</taxon>
        <taxon>Bacillati</taxon>
        <taxon>Actinomycetota</taxon>
        <taxon>Actinomycetes</taxon>
        <taxon>Streptosporangiales</taxon>
        <taxon>Nocardiopsidaceae</taxon>
        <taxon>Nocardiopsis</taxon>
    </lineage>
</organism>
<dbReference type="InterPro" id="IPR051704">
    <property type="entry name" value="FAD_aromatic-hydroxylase"/>
</dbReference>
<keyword evidence="2" id="KW-0560">Oxidoreductase</keyword>
<dbReference type="GO" id="GO:0071949">
    <property type="term" value="F:FAD binding"/>
    <property type="evidence" value="ECO:0007669"/>
    <property type="project" value="InterPro"/>
</dbReference>
<accession>A0A975QLE7</accession>
<dbReference type="KEGG" id="nec:KGD82_07195"/>
<dbReference type="PRINTS" id="PR00420">
    <property type="entry name" value="RNGMNOXGNASE"/>
</dbReference>
<evidence type="ECO:0000313" key="2">
    <source>
        <dbReference type="EMBL" id="QVJ02359.1"/>
    </source>
</evidence>
<reference evidence="2" key="1">
    <citation type="submission" date="2021-05" db="EMBL/GenBank/DDBJ databases">
        <authorList>
            <person name="Kaiqin L."/>
            <person name="Jian G."/>
        </authorList>
    </citation>
    <scope>NUCLEOTIDE SEQUENCE</scope>
    <source>
        <strain evidence="2">HDS5</strain>
    </source>
</reference>
<keyword evidence="3" id="KW-1185">Reference proteome</keyword>
<evidence type="ECO:0000259" key="1">
    <source>
        <dbReference type="Pfam" id="PF01494"/>
    </source>
</evidence>
<dbReference type="Pfam" id="PF01494">
    <property type="entry name" value="FAD_binding_3"/>
    <property type="match status" value="1"/>
</dbReference>
<proteinExistence type="predicted"/>
<sequence length="401" mass="43236">MPISNRNILVSGGGVAGSALATWLAQRGFRPTVVDVAPGPRPEACPAEVSRQGMALLDRMGAGERVRALGSPVTEVRTHVSGRREPTCVPGDPGTLVVRHEDLVGALREDEGRVEYLPGDGITALKQDADGVDVTFAHAPARRFDLVVGADGPYSPVRGLAFPGPDEKRLRYLGTNTATFETDNVLGTDNATAWHVWPHRGCLVTTLPGGDRASVTLVVRERFPVDADSLDQEARRRWVEEAFGRDGWEMPRLLRAAREADLRVAPSTQVRMDVWEHGRVVLVGDAACAPDQLSGQGPTIALMGALALAGELVFTEGDHGRAYFSYEAALRHSVREAQTVAPYVVDSVAPEAGRYETWIRERAELALARGTRLMGRLGIRPPVDAVGGEFALERYASVLDG</sequence>
<dbReference type="PANTHER" id="PTHR46865:SF2">
    <property type="entry name" value="MONOOXYGENASE"/>
    <property type="match status" value="1"/>
</dbReference>
<dbReference type="Proteomes" id="UP000682416">
    <property type="component" value="Chromosome"/>
</dbReference>
<dbReference type="InterPro" id="IPR002938">
    <property type="entry name" value="FAD-bd"/>
</dbReference>
<protein>
    <submittedName>
        <fullName evidence="2">FAD-dependent monooxygenase</fullName>
    </submittedName>
</protein>
<dbReference type="InterPro" id="IPR036188">
    <property type="entry name" value="FAD/NAD-bd_sf"/>
</dbReference>
<evidence type="ECO:0000313" key="3">
    <source>
        <dbReference type="Proteomes" id="UP000682416"/>
    </source>
</evidence>